<dbReference type="InterPro" id="IPR050093">
    <property type="entry name" value="ABC_SmlMolc_Importer"/>
</dbReference>
<dbReference type="PANTHER" id="PTHR42781">
    <property type="entry name" value="SPERMIDINE/PUTRESCINE IMPORT ATP-BINDING PROTEIN POTA"/>
    <property type="match status" value="1"/>
</dbReference>
<dbReference type="Proteomes" id="UP000197468">
    <property type="component" value="Unassembled WGS sequence"/>
</dbReference>
<dbReference type="Pfam" id="PF00005">
    <property type="entry name" value="ABC_tran"/>
    <property type="match status" value="1"/>
</dbReference>
<dbReference type="OrthoDB" id="5298774at2"/>
<feature type="domain" description="ABC transporter" evidence="5">
    <location>
        <begin position="2"/>
        <end position="230"/>
    </location>
</feature>
<gene>
    <name evidence="6" type="ORF">CDN99_14590</name>
</gene>
<keyword evidence="2" id="KW-0472">Membrane</keyword>
<keyword evidence="7" id="KW-1185">Reference proteome</keyword>
<proteinExistence type="predicted"/>
<dbReference type="GO" id="GO:0022857">
    <property type="term" value="F:transmembrane transporter activity"/>
    <property type="evidence" value="ECO:0007669"/>
    <property type="project" value="InterPro"/>
</dbReference>
<dbReference type="PANTHER" id="PTHR42781:SF4">
    <property type="entry name" value="SPERMIDINE_PUTRESCINE IMPORT ATP-BINDING PROTEIN POTA"/>
    <property type="match status" value="1"/>
</dbReference>
<dbReference type="InterPro" id="IPR008995">
    <property type="entry name" value="Mo/tungstate-bd_C_term_dom"/>
</dbReference>
<evidence type="ECO:0000313" key="6">
    <source>
        <dbReference type="EMBL" id="OWQ88717.1"/>
    </source>
</evidence>
<dbReference type="AlphaFoldDB" id="A0A246J7V2"/>
<dbReference type="FunFam" id="3.40.50.300:FF:000425">
    <property type="entry name" value="Probable ABC transporter, ATP-binding subunit"/>
    <property type="match status" value="1"/>
</dbReference>
<dbReference type="PROSITE" id="PS50893">
    <property type="entry name" value="ABC_TRANSPORTER_2"/>
    <property type="match status" value="1"/>
</dbReference>
<dbReference type="InterPro" id="IPR017871">
    <property type="entry name" value="ABC_transporter-like_CS"/>
</dbReference>
<dbReference type="SUPFAM" id="SSF52540">
    <property type="entry name" value="P-loop containing nucleoside triphosphate hydrolases"/>
    <property type="match status" value="1"/>
</dbReference>
<organism evidence="6 7">
    <name type="scientific">Roseateles aquatilis</name>
    <dbReference type="NCBI Taxonomy" id="431061"/>
    <lineage>
        <taxon>Bacteria</taxon>
        <taxon>Pseudomonadati</taxon>
        <taxon>Pseudomonadota</taxon>
        <taxon>Betaproteobacteria</taxon>
        <taxon>Burkholderiales</taxon>
        <taxon>Sphaerotilaceae</taxon>
        <taxon>Roseateles</taxon>
    </lineage>
</organism>
<evidence type="ECO:0000256" key="3">
    <source>
        <dbReference type="ARBA" id="ARBA00022741"/>
    </source>
</evidence>
<evidence type="ECO:0000256" key="1">
    <source>
        <dbReference type="ARBA" id="ARBA00022448"/>
    </source>
</evidence>
<keyword evidence="4 6" id="KW-0067">ATP-binding</keyword>
<protein>
    <submittedName>
        <fullName evidence="6">Sulfate ABC transporter ATP-binding protein</fullName>
    </submittedName>
</protein>
<evidence type="ECO:0000256" key="2">
    <source>
        <dbReference type="ARBA" id="ARBA00022475"/>
    </source>
</evidence>
<keyword evidence="1" id="KW-0813">Transport</keyword>
<dbReference type="EMBL" id="NIOF01000006">
    <property type="protein sequence ID" value="OWQ88717.1"/>
    <property type="molecule type" value="Genomic_DNA"/>
</dbReference>
<reference evidence="6 7" key="1">
    <citation type="journal article" date="2008" name="Int. J. Syst. Evol. Microbiol.">
        <title>Description of Roseateles aquatilis sp. nov. and Roseateles terrae sp. nov., in the class Betaproteobacteria, and emended description of the genus Roseateles.</title>
        <authorList>
            <person name="Gomila M."/>
            <person name="Bowien B."/>
            <person name="Falsen E."/>
            <person name="Moore E.R."/>
            <person name="Lalucat J."/>
        </authorList>
    </citation>
    <scope>NUCLEOTIDE SEQUENCE [LARGE SCALE GENOMIC DNA]</scope>
    <source>
        <strain evidence="6 7">CCUG 48205</strain>
    </source>
</reference>
<dbReference type="InterPro" id="IPR013611">
    <property type="entry name" value="Transp-assoc_OB_typ2"/>
</dbReference>
<dbReference type="GO" id="GO:0005524">
    <property type="term" value="F:ATP binding"/>
    <property type="evidence" value="ECO:0007669"/>
    <property type="project" value="UniProtKB-KW"/>
</dbReference>
<evidence type="ECO:0000259" key="5">
    <source>
        <dbReference type="PROSITE" id="PS50893"/>
    </source>
</evidence>
<dbReference type="InterPro" id="IPR027417">
    <property type="entry name" value="P-loop_NTPase"/>
</dbReference>
<comment type="caution">
    <text evidence="6">The sequence shown here is derived from an EMBL/GenBank/DDBJ whole genome shotgun (WGS) entry which is preliminary data.</text>
</comment>
<dbReference type="InterPro" id="IPR003593">
    <property type="entry name" value="AAA+_ATPase"/>
</dbReference>
<dbReference type="Gene3D" id="2.40.50.140">
    <property type="entry name" value="Nucleic acid-binding proteins"/>
    <property type="match status" value="1"/>
</dbReference>
<dbReference type="SUPFAM" id="SSF50331">
    <property type="entry name" value="MOP-like"/>
    <property type="match status" value="1"/>
</dbReference>
<evidence type="ECO:0000256" key="4">
    <source>
        <dbReference type="ARBA" id="ARBA00022840"/>
    </source>
</evidence>
<dbReference type="RefSeq" id="WP_088385603.1">
    <property type="nucleotide sequence ID" value="NZ_NIOF01000006.1"/>
</dbReference>
<dbReference type="InterPro" id="IPR003439">
    <property type="entry name" value="ABC_transporter-like_ATP-bd"/>
</dbReference>
<sequence>MLHLRQITKRFGPQTVLQGIDLDLGPGEFVSLLGPSGCGKTTLLRIVCGIESADLGQVLMQGQDITAWPASQRRFGVVFQSYALFPNMTALQNVCYGLSALPRREAAERAAEMLALVGLLDQAGKFPAQLSGGQQQRVALARALAPKPRLLLLDEPLSALDAQVRQELRAEIRALQQRLGITTLMVTHDQDEALAMSDRVVLLAKGQIAQQGAPRQLYQQPANALVAGFVGRMNWMDGQVIAEGRVRVGTTMLDADTRVYKTGSVVRVGVRPEAIRLLDGEGAMIRARVDALQFHGAVTQVQLRCDALGATLSLELPSGEAAGLTEGEVRGLRLPAAAVQLFDAPLSMRRAA</sequence>
<keyword evidence="2" id="KW-1003">Cell membrane</keyword>
<dbReference type="PROSITE" id="PS00211">
    <property type="entry name" value="ABC_TRANSPORTER_1"/>
    <property type="match status" value="1"/>
</dbReference>
<dbReference type="GO" id="GO:0016887">
    <property type="term" value="F:ATP hydrolysis activity"/>
    <property type="evidence" value="ECO:0007669"/>
    <property type="project" value="InterPro"/>
</dbReference>
<dbReference type="GO" id="GO:0015697">
    <property type="term" value="P:quaternary ammonium group transport"/>
    <property type="evidence" value="ECO:0007669"/>
    <property type="project" value="UniProtKB-ARBA"/>
</dbReference>
<dbReference type="InterPro" id="IPR012340">
    <property type="entry name" value="NA-bd_OB-fold"/>
</dbReference>
<dbReference type="Pfam" id="PF08402">
    <property type="entry name" value="TOBE_2"/>
    <property type="match status" value="1"/>
</dbReference>
<accession>A0A246J7V2</accession>
<dbReference type="GO" id="GO:0043190">
    <property type="term" value="C:ATP-binding cassette (ABC) transporter complex"/>
    <property type="evidence" value="ECO:0007669"/>
    <property type="project" value="InterPro"/>
</dbReference>
<name>A0A246J7V2_9BURK</name>
<dbReference type="Gene3D" id="3.40.50.300">
    <property type="entry name" value="P-loop containing nucleotide triphosphate hydrolases"/>
    <property type="match status" value="1"/>
</dbReference>
<keyword evidence="3" id="KW-0547">Nucleotide-binding</keyword>
<dbReference type="SMART" id="SM00382">
    <property type="entry name" value="AAA"/>
    <property type="match status" value="1"/>
</dbReference>
<dbReference type="Gene3D" id="2.40.50.100">
    <property type="match status" value="1"/>
</dbReference>
<evidence type="ECO:0000313" key="7">
    <source>
        <dbReference type="Proteomes" id="UP000197468"/>
    </source>
</evidence>